<accession>A0A6L9QB00</accession>
<protein>
    <submittedName>
        <fullName evidence="2">Uncharacterized protein</fullName>
    </submittedName>
</protein>
<organism evidence="2 3">
    <name type="scientific">Actinomadura bangladeshensis</name>
    <dbReference type="NCBI Taxonomy" id="453573"/>
    <lineage>
        <taxon>Bacteria</taxon>
        <taxon>Bacillati</taxon>
        <taxon>Actinomycetota</taxon>
        <taxon>Actinomycetes</taxon>
        <taxon>Streptosporangiales</taxon>
        <taxon>Thermomonosporaceae</taxon>
        <taxon>Actinomadura</taxon>
    </lineage>
</organism>
<dbReference type="AlphaFoldDB" id="A0A6L9QB00"/>
<name>A0A6L9QB00_9ACTN</name>
<dbReference type="EMBL" id="JAAGLI010000180">
    <property type="protein sequence ID" value="NEA22252.1"/>
    <property type="molecule type" value="Genomic_DNA"/>
</dbReference>
<feature type="region of interest" description="Disordered" evidence="1">
    <location>
        <begin position="124"/>
        <end position="167"/>
    </location>
</feature>
<sequence length="167" mass="17821">MSAFGWSPMLRSVDSVIKPSLGSDAVSCRLSRRMISSRPGRPDGVLPSKNNSHLSVTAMYRRRGFTLPIIVPNETIPTSIANAAFRATDTVPTSAMVAICTCSPGARNGAATSNTCRTRFSFTESSRISGQSREPVPEGLIGGCQATPISDDDRNHPTRPPASERSI</sequence>
<comment type="caution">
    <text evidence="2">The sequence shown here is derived from an EMBL/GenBank/DDBJ whole genome shotgun (WGS) entry which is preliminary data.</text>
</comment>
<dbReference type="RefSeq" id="WP_163053829.1">
    <property type="nucleotide sequence ID" value="NZ_JAAGLI010000180.1"/>
</dbReference>
<reference evidence="2 3" key="1">
    <citation type="submission" date="2020-01" db="EMBL/GenBank/DDBJ databases">
        <title>Insect and environment-associated Actinomycetes.</title>
        <authorList>
            <person name="Currrie C."/>
            <person name="Chevrette M."/>
            <person name="Carlson C."/>
            <person name="Stubbendieck R."/>
            <person name="Wendt-Pienkowski E."/>
        </authorList>
    </citation>
    <scope>NUCLEOTIDE SEQUENCE [LARGE SCALE GENOMIC DNA]</scope>
    <source>
        <strain evidence="2 3">SID10258</strain>
    </source>
</reference>
<evidence type="ECO:0000313" key="2">
    <source>
        <dbReference type="EMBL" id="NEA22252.1"/>
    </source>
</evidence>
<evidence type="ECO:0000256" key="1">
    <source>
        <dbReference type="SAM" id="MobiDB-lite"/>
    </source>
</evidence>
<proteinExistence type="predicted"/>
<dbReference type="Proteomes" id="UP000475532">
    <property type="component" value="Unassembled WGS sequence"/>
</dbReference>
<gene>
    <name evidence="2" type="ORF">G3I70_07090</name>
</gene>
<evidence type="ECO:0000313" key="3">
    <source>
        <dbReference type="Proteomes" id="UP000475532"/>
    </source>
</evidence>